<comment type="caution">
    <text evidence="2">The sequence shown here is derived from an EMBL/GenBank/DDBJ whole genome shotgun (WGS) entry which is preliminary data.</text>
</comment>
<dbReference type="InterPro" id="IPR043502">
    <property type="entry name" value="DNA/RNA_pol_sf"/>
</dbReference>
<dbReference type="PANTHER" id="PTHR47331">
    <property type="entry name" value="PHD-TYPE DOMAIN-CONTAINING PROTEIN"/>
    <property type="match status" value="1"/>
</dbReference>
<dbReference type="Pfam" id="PF03564">
    <property type="entry name" value="DUF1759"/>
    <property type="match status" value="1"/>
</dbReference>
<dbReference type="PANTHER" id="PTHR47331:SF4">
    <property type="entry name" value="PEPTIDASE S1 DOMAIN-CONTAINING PROTEIN"/>
    <property type="match status" value="1"/>
</dbReference>
<organism evidence="2 3">
    <name type="scientific">Molorchus minor</name>
    <dbReference type="NCBI Taxonomy" id="1323400"/>
    <lineage>
        <taxon>Eukaryota</taxon>
        <taxon>Metazoa</taxon>
        <taxon>Ecdysozoa</taxon>
        <taxon>Arthropoda</taxon>
        <taxon>Hexapoda</taxon>
        <taxon>Insecta</taxon>
        <taxon>Pterygota</taxon>
        <taxon>Neoptera</taxon>
        <taxon>Endopterygota</taxon>
        <taxon>Coleoptera</taxon>
        <taxon>Polyphaga</taxon>
        <taxon>Cucujiformia</taxon>
        <taxon>Chrysomeloidea</taxon>
        <taxon>Cerambycidae</taxon>
        <taxon>Lamiinae</taxon>
        <taxon>Monochamini</taxon>
        <taxon>Molorchus</taxon>
    </lineage>
</organism>
<dbReference type="Pfam" id="PF05380">
    <property type="entry name" value="Peptidase_A17"/>
    <property type="match status" value="1"/>
</dbReference>
<evidence type="ECO:0000313" key="2">
    <source>
        <dbReference type="EMBL" id="KAJ8980224.1"/>
    </source>
</evidence>
<dbReference type="InterPro" id="IPR005312">
    <property type="entry name" value="DUF1759"/>
</dbReference>
<dbReference type="SUPFAM" id="SSF56672">
    <property type="entry name" value="DNA/RNA polymerases"/>
    <property type="match status" value="1"/>
</dbReference>
<keyword evidence="3" id="KW-1185">Reference proteome</keyword>
<proteinExistence type="predicted"/>
<evidence type="ECO:0000256" key="1">
    <source>
        <dbReference type="SAM" id="MobiDB-lite"/>
    </source>
</evidence>
<protein>
    <submittedName>
        <fullName evidence="2">Uncharacterized protein</fullName>
    </submittedName>
</protein>
<name>A0ABQ9JPL8_9CUCU</name>
<evidence type="ECO:0000313" key="3">
    <source>
        <dbReference type="Proteomes" id="UP001162164"/>
    </source>
</evidence>
<dbReference type="Proteomes" id="UP001162164">
    <property type="component" value="Unassembled WGS sequence"/>
</dbReference>
<reference evidence="2" key="1">
    <citation type="journal article" date="2023" name="Insect Mol. Biol.">
        <title>Genome sequencing provides insights into the evolution of gene families encoding plant cell wall-degrading enzymes in longhorned beetles.</title>
        <authorList>
            <person name="Shin N.R."/>
            <person name="Okamura Y."/>
            <person name="Kirsch R."/>
            <person name="Pauchet Y."/>
        </authorList>
    </citation>
    <scope>NUCLEOTIDE SEQUENCE</scope>
    <source>
        <strain evidence="2">MMC_N1</strain>
    </source>
</reference>
<sequence>MIKVKKQYNKDNAAALFLRRRLYDLSADLTNPINLTEFKIEMNTLDENMALFKQCIDEINDVNLDINHDYVINYKPLEMIDSLYCRIKEAAKSIPSTQGVVENQTNLAAVARLQKIEIPEFSGDPKKVANDTSKIHYLLGALKGKALDVCAGILPTAANYPILWKTLIDKYQDKRLLANTYFTQMLEFKPVQQESAICLNSFLEKFNTAVSALQQLDIENLSDFFIASLALSKLDGQTHKLFEMSSHSEIPTYEEIVNFVKNQSKALGNLSKNNNMNSGKPNASSSIPKGKPTQSFVTNSNAAYKKANNNLGNINNNCPICKQVHLIYHCSDFLKLAPNNRYNLAKEKYLCLNCLSSKHRIAACKSTNTCQVCHLRHHSLLHFDNTNSASSSAAHSSSSHAHGSINPAVGSTNTQIVASSKLFSVGGFSLVKWSTNSPLVLENIPENIRLSEKIEFNDSSEINCPLKVLGLQWNPTSDVFSFAVNIPDKICTKRNILSTLARIWDPLGFLSALTLYAKLLIKELWLSKISWDSEPPTNIKKLWSEFQEELSLLSQFQVPRHVGAFEHAHARLIGFADSSSKGYGAIVYIKIITASNDIKINLMCAKSKVAPVKVCTIARLELCAALLLAKLIKSVLDSCSARIQIEKISALSDSTVVLHWINNSPHKWKVFVANRVAKIQSIVPSTNWFHIDSENNIADCLSRGLTPSRLVHHPTWVSGPPWLILEENKWPTRHIAENRSFPLQEEKLVAMPALVEEDNPLRNLILRISSWSKLRRITVYILRFAKILPVRKIVSATDLEKAELTLISVVQKIYFAAEYKLLKNKQPCTKLLRHLNPFFR</sequence>
<feature type="region of interest" description="Disordered" evidence="1">
    <location>
        <begin position="270"/>
        <end position="293"/>
    </location>
</feature>
<dbReference type="InterPro" id="IPR008042">
    <property type="entry name" value="Retrotrans_Pao"/>
</dbReference>
<gene>
    <name evidence="2" type="ORF">NQ317_010542</name>
</gene>
<dbReference type="EMBL" id="JAPWTJ010000273">
    <property type="protein sequence ID" value="KAJ8980224.1"/>
    <property type="molecule type" value="Genomic_DNA"/>
</dbReference>
<accession>A0ABQ9JPL8</accession>